<keyword evidence="4" id="KW-1185">Reference proteome</keyword>
<evidence type="ECO:0000313" key="3">
    <source>
        <dbReference type="EMBL" id="WXB03872.1"/>
    </source>
</evidence>
<dbReference type="Proteomes" id="UP001374803">
    <property type="component" value="Chromosome"/>
</dbReference>
<dbReference type="InterPro" id="IPR036779">
    <property type="entry name" value="LysM_dom_sf"/>
</dbReference>
<sequence length="478" mass="51897">MRKIAAGGLALLLTLGSAAPSRAETTPREELAAWLKPRIPAGGSLVDRIDAPVEVVHTVRPGDTLESVADAYMDLTNVYLRDDLATAIRRENETGRKPLAAGTKLTIPRIVNVPPRAAGAPLPRSTEPVRGLYMRGDTAGRASYTRILDRMLPNGVNAIVLDTKDYDGVLTYPSRVALANEAGAVKHPPIADLARTIRFAHDRGVRVIMRVSCFDDELMAKARPAMSVQSKAGRAYPIGWLDPSNEEAQAYIVDLVGEALEAGADEIQLDYVRYPVLGIKNADFKLKQRDLTQTVVIRDFVRRVHKVTQARGVPLSLDIFGVVAFGHRQDIDALGQDPAMLATECEALSPMVYPSHYAKGFNGWDEPGDHPEIVGMGTKSIRELIAAHGVKGGAAIRPWVQAVNYKSPSFSPAYLTEEMRSGQSAGALGWLMWNPGQDYGYTWGAARSAVFGGVRPEVRGLPRPTLNAEKRGPTARKP</sequence>
<dbReference type="Gene3D" id="3.20.20.80">
    <property type="entry name" value="Glycosidases"/>
    <property type="match status" value="1"/>
</dbReference>
<dbReference type="PANTHER" id="PTHR43405:SF1">
    <property type="entry name" value="GLYCOSYL HYDROLASE DIGH"/>
    <property type="match status" value="1"/>
</dbReference>
<dbReference type="Pfam" id="PF13200">
    <property type="entry name" value="DUF4015"/>
    <property type="match status" value="1"/>
</dbReference>
<accession>A0ABZ2KZD9</accession>
<dbReference type="RefSeq" id="WP_394833507.1">
    <property type="nucleotide sequence ID" value="NZ_CP089929.1"/>
</dbReference>
<protein>
    <recommendedName>
        <fullName evidence="2">DUF4015 domain-containing protein</fullName>
    </recommendedName>
</protein>
<feature type="domain" description="DUF4015" evidence="2">
    <location>
        <begin position="131"/>
        <end position="439"/>
    </location>
</feature>
<dbReference type="EMBL" id="CP089983">
    <property type="protein sequence ID" value="WXB03872.1"/>
    <property type="molecule type" value="Genomic_DNA"/>
</dbReference>
<dbReference type="InterPro" id="IPR017853">
    <property type="entry name" value="GH"/>
</dbReference>
<reference evidence="3" key="1">
    <citation type="submission" date="2021-12" db="EMBL/GenBank/DDBJ databases">
        <title>Discovery of the Pendulisporaceae a myxobacterial family with distinct sporulation behavior and unique specialized metabolism.</title>
        <authorList>
            <person name="Garcia R."/>
            <person name="Popoff A."/>
            <person name="Bader C.D."/>
            <person name="Loehr J."/>
            <person name="Walesch S."/>
            <person name="Walt C."/>
            <person name="Boldt J."/>
            <person name="Bunk B."/>
            <person name="Haeckl F.J.F.P.J."/>
            <person name="Gunesch A.P."/>
            <person name="Birkelbach J."/>
            <person name="Nuebel U."/>
            <person name="Pietschmann T."/>
            <person name="Bach T."/>
            <person name="Mueller R."/>
        </authorList>
    </citation>
    <scope>NUCLEOTIDE SEQUENCE</scope>
    <source>
        <strain evidence="3">MSr11367</strain>
    </source>
</reference>
<keyword evidence="1" id="KW-0732">Signal</keyword>
<dbReference type="InterPro" id="IPR052177">
    <property type="entry name" value="Divisome_Glycosyl_Hydrolase"/>
</dbReference>
<feature type="signal peptide" evidence="1">
    <location>
        <begin position="1"/>
        <end position="23"/>
    </location>
</feature>
<dbReference type="PANTHER" id="PTHR43405">
    <property type="entry name" value="GLYCOSYL HYDROLASE DIGH"/>
    <property type="match status" value="1"/>
</dbReference>
<dbReference type="SUPFAM" id="SSF51445">
    <property type="entry name" value="(Trans)glycosidases"/>
    <property type="match status" value="1"/>
</dbReference>
<name>A0ABZ2KZD9_9BACT</name>
<dbReference type="InterPro" id="IPR018392">
    <property type="entry name" value="LysM"/>
</dbReference>
<proteinExistence type="predicted"/>
<gene>
    <name evidence="3" type="ORF">LVJ94_44070</name>
</gene>
<dbReference type="InterPro" id="IPR025275">
    <property type="entry name" value="DUF4015"/>
</dbReference>
<dbReference type="Gene3D" id="3.10.350.10">
    <property type="entry name" value="LysM domain"/>
    <property type="match status" value="1"/>
</dbReference>
<evidence type="ECO:0000256" key="1">
    <source>
        <dbReference type="SAM" id="SignalP"/>
    </source>
</evidence>
<organism evidence="3 4">
    <name type="scientific">Pendulispora rubella</name>
    <dbReference type="NCBI Taxonomy" id="2741070"/>
    <lineage>
        <taxon>Bacteria</taxon>
        <taxon>Pseudomonadati</taxon>
        <taxon>Myxococcota</taxon>
        <taxon>Myxococcia</taxon>
        <taxon>Myxococcales</taxon>
        <taxon>Sorangiineae</taxon>
        <taxon>Pendulisporaceae</taxon>
        <taxon>Pendulispora</taxon>
    </lineage>
</organism>
<evidence type="ECO:0000259" key="2">
    <source>
        <dbReference type="Pfam" id="PF13200"/>
    </source>
</evidence>
<dbReference type="CDD" id="cd00118">
    <property type="entry name" value="LysM"/>
    <property type="match status" value="1"/>
</dbReference>
<feature type="chain" id="PRO_5046606647" description="DUF4015 domain-containing protein" evidence="1">
    <location>
        <begin position="24"/>
        <end position="478"/>
    </location>
</feature>
<evidence type="ECO:0000313" key="4">
    <source>
        <dbReference type="Proteomes" id="UP001374803"/>
    </source>
</evidence>